<reference evidence="1" key="2">
    <citation type="journal article" date="2022" name="New Phytol.">
        <title>Evolutionary transition to the ectomycorrhizal habit in the genomes of a hyperdiverse lineage of mushroom-forming fungi.</title>
        <authorList>
            <person name="Looney B."/>
            <person name="Miyauchi S."/>
            <person name="Morin E."/>
            <person name="Drula E."/>
            <person name="Courty P.E."/>
            <person name="Kohler A."/>
            <person name="Kuo A."/>
            <person name="LaButti K."/>
            <person name="Pangilinan J."/>
            <person name="Lipzen A."/>
            <person name="Riley R."/>
            <person name="Andreopoulos W."/>
            <person name="He G."/>
            <person name="Johnson J."/>
            <person name="Nolan M."/>
            <person name="Tritt A."/>
            <person name="Barry K.W."/>
            <person name="Grigoriev I.V."/>
            <person name="Nagy L.G."/>
            <person name="Hibbett D."/>
            <person name="Henrissat B."/>
            <person name="Matheny P.B."/>
            <person name="Labbe J."/>
            <person name="Martin F.M."/>
        </authorList>
    </citation>
    <scope>NUCLEOTIDE SEQUENCE</scope>
    <source>
        <strain evidence="1">FP105234-sp</strain>
    </source>
</reference>
<protein>
    <submittedName>
        <fullName evidence="1">Kinase-like protein</fullName>
    </submittedName>
</protein>
<evidence type="ECO:0000313" key="1">
    <source>
        <dbReference type="EMBL" id="KAI0042430.1"/>
    </source>
</evidence>
<name>A0ACB8REV0_9AGAM</name>
<dbReference type="EMBL" id="MU276066">
    <property type="protein sequence ID" value="KAI0042430.1"/>
    <property type="molecule type" value="Genomic_DNA"/>
</dbReference>
<keyword evidence="2" id="KW-1185">Reference proteome</keyword>
<comment type="caution">
    <text evidence="1">The sequence shown here is derived from an EMBL/GenBank/DDBJ whole genome shotgun (WGS) entry which is preliminary data.</text>
</comment>
<accession>A0ACB8REV0</accession>
<reference evidence="1" key="1">
    <citation type="submission" date="2021-02" db="EMBL/GenBank/DDBJ databases">
        <authorList>
            <consortium name="DOE Joint Genome Institute"/>
            <person name="Ahrendt S."/>
            <person name="Looney B.P."/>
            <person name="Miyauchi S."/>
            <person name="Morin E."/>
            <person name="Drula E."/>
            <person name="Courty P.E."/>
            <person name="Chicoki N."/>
            <person name="Fauchery L."/>
            <person name="Kohler A."/>
            <person name="Kuo A."/>
            <person name="Labutti K."/>
            <person name="Pangilinan J."/>
            <person name="Lipzen A."/>
            <person name="Riley R."/>
            <person name="Andreopoulos W."/>
            <person name="He G."/>
            <person name="Johnson J."/>
            <person name="Barry K.W."/>
            <person name="Grigoriev I.V."/>
            <person name="Nagy L."/>
            <person name="Hibbett D."/>
            <person name="Henrissat B."/>
            <person name="Matheny P.B."/>
            <person name="Labbe J."/>
            <person name="Martin F."/>
        </authorList>
    </citation>
    <scope>NUCLEOTIDE SEQUENCE</scope>
    <source>
        <strain evidence="1">FP105234-sp</strain>
    </source>
</reference>
<dbReference type="Proteomes" id="UP000814033">
    <property type="component" value="Unassembled WGS sequence"/>
</dbReference>
<organism evidence="1 2">
    <name type="scientific">Auriscalpium vulgare</name>
    <dbReference type="NCBI Taxonomy" id="40419"/>
    <lineage>
        <taxon>Eukaryota</taxon>
        <taxon>Fungi</taxon>
        <taxon>Dikarya</taxon>
        <taxon>Basidiomycota</taxon>
        <taxon>Agaricomycotina</taxon>
        <taxon>Agaricomycetes</taxon>
        <taxon>Russulales</taxon>
        <taxon>Auriscalpiaceae</taxon>
        <taxon>Auriscalpium</taxon>
    </lineage>
</organism>
<gene>
    <name evidence="1" type="ORF">FA95DRAFT_564697</name>
</gene>
<evidence type="ECO:0000313" key="2">
    <source>
        <dbReference type="Proteomes" id="UP000814033"/>
    </source>
</evidence>
<proteinExistence type="predicted"/>
<sequence>MLLSSRSRSSSHHFSIDPPPTRSPSLHSQLSFVSNPSDPLESLENYTLSPVSDSPPHNALTSSSSKTNAFFASPFPTISPPVSPPPSSHSKTAAFFSSPFTAEPTPPPSASHHSTPYRDIPSASRSLTADFFSTALSSRPTPTPSLRSVSSSTSLSLSQASSPVQSSFPLPPSEEDVQATPTPKHQLPSLARLFPSRYSSNTRNHEPPRSAPAFVSLEEPLDIIGAPSSLGAHAPSSLGRVPHELLAPASTAFASGSAVHPEEGKSPSYELITEIGSGAFSHVWMGRALQGDSGLVAVKMIARGSGLPRGHKAGRGERASFLREVEVLQHLTPAHPSLPVLHSSFTMSTHHVLVLEYISGGELLDVVNSDEQHARLTEGLLRRMWRELVGAVEWMHSRSVVHRDIKLENILLTTNPFTGFPPENGSAHTPLIKLTDFGLARVIDVSNPWLSTRCGSESYAAPELLVAAHPTTLDDESALIAQLSRAPSEYHGAAYRFAKNRSTGPPAPVVEADVVPRSEGSYDGRETDAWALGVVLFALAARQLPFGTPPEDELSGSTNSARLERQERARRQWVMRVVRGEWAWPEVQQARRGDGRTSPVQAVSGHDAEDGVCDSDSDSEGAGESAEALEASGSELSQLPSVRSLVSRLLVSNPRRRARIHDLWDDPWMREQPSDREA</sequence>